<feature type="domain" description="Thioredoxin" evidence="6">
    <location>
        <begin position="1"/>
        <end position="159"/>
    </location>
</feature>
<reference evidence="7 8" key="2">
    <citation type="submission" date="2019-09" db="EMBL/GenBank/DDBJ databases">
        <authorList>
            <person name="Jin C."/>
        </authorList>
    </citation>
    <scope>NUCLEOTIDE SEQUENCE [LARGE SCALE GENOMIC DNA]</scope>
    <source>
        <strain evidence="7 8">BN140041</strain>
    </source>
</reference>
<dbReference type="PROSITE" id="PS51355">
    <property type="entry name" value="GLUTATHIONE_PEROXID_3"/>
    <property type="match status" value="1"/>
</dbReference>
<dbReference type="PRINTS" id="PR01011">
    <property type="entry name" value="GLUTPROXDASE"/>
</dbReference>
<dbReference type="InterPro" id="IPR000889">
    <property type="entry name" value="Glutathione_peroxidase"/>
</dbReference>
<dbReference type="PANTHER" id="PTHR11592">
    <property type="entry name" value="GLUTATHIONE PEROXIDASE"/>
    <property type="match status" value="1"/>
</dbReference>
<evidence type="ECO:0000259" key="6">
    <source>
        <dbReference type="PROSITE" id="PS51352"/>
    </source>
</evidence>
<evidence type="ECO:0000313" key="8">
    <source>
        <dbReference type="Proteomes" id="UP000324351"/>
    </source>
</evidence>
<keyword evidence="8" id="KW-1185">Reference proteome</keyword>
<organism evidence="7 8">
    <name type="scientific">Nocardioides antri</name>
    <dbReference type="NCBI Taxonomy" id="2607659"/>
    <lineage>
        <taxon>Bacteria</taxon>
        <taxon>Bacillati</taxon>
        <taxon>Actinomycetota</taxon>
        <taxon>Actinomycetes</taxon>
        <taxon>Propionibacteriales</taxon>
        <taxon>Nocardioidaceae</taxon>
        <taxon>Nocardioides</taxon>
    </lineage>
</organism>
<evidence type="ECO:0000256" key="4">
    <source>
        <dbReference type="PIRSR" id="PIRSR000303-1"/>
    </source>
</evidence>
<dbReference type="GO" id="GO:0034599">
    <property type="term" value="P:cellular response to oxidative stress"/>
    <property type="evidence" value="ECO:0007669"/>
    <property type="project" value="TreeGrafter"/>
</dbReference>
<dbReference type="GO" id="GO:0004601">
    <property type="term" value="F:peroxidase activity"/>
    <property type="evidence" value="ECO:0007669"/>
    <property type="project" value="UniProtKB-KW"/>
</dbReference>
<evidence type="ECO:0000256" key="2">
    <source>
        <dbReference type="ARBA" id="ARBA00022559"/>
    </source>
</evidence>
<dbReference type="RefSeq" id="WP_149750841.1">
    <property type="nucleotide sequence ID" value="NZ_VUJW01000006.1"/>
</dbReference>
<dbReference type="Proteomes" id="UP000324351">
    <property type="component" value="Unassembled WGS sequence"/>
</dbReference>
<dbReference type="PROSITE" id="PS51352">
    <property type="entry name" value="THIOREDOXIN_2"/>
    <property type="match status" value="1"/>
</dbReference>
<keyword evidence="2 5" id="KW-0575">Peroxidase</keyword>
<dbReference type="CDD" id="cd00340">
    <property type="entry name" value="GSH_Peroxidase"/>
    <property type="match status" value="1"/>
</dbReference>
<dbReference type="Pfam" id="PF00255">
    <property type="entry name" value="GSHPx"/>
    <property type="match status" value="1"/>
</dbReference>
<name>A0A5B1M215_9ACTN</name>
<dbReference type="PROSITE" id="PS00460">
    <property type="entry name" value="GLUTATHIONE_PEROXID_1"/>
    <property type="match status" value="1"/>
</dbReference>
<dbReference type="FunFam" id="3.40.30.10:FF:000010">
    <property type="entry name" value="Glutathione peroxidase"/>
    <property type="match status" value="1"/>
</dbReference>
<dbReference type="EMBL" id="VUJW01000006">
    <property type="protein sequence ID" value="KAA1426811.1"/>
    <property type="molecule type" value="Genomic_DNA"/>
</dbReference>
<evidence type="ECO:0000256" key="5">
    <source>
        <dbReference type="RuleBase" id="RU000499"/>
    </source>
</evidence>
<dbReference type="InterPro" id="IPR036249">
    <property type="entry name" value="Thioredoxin-like_sf"/>
</dbReference>
<dbReference type="PIRSF" id="PIRSF000303">
    <property type="entry name" value="Glutathion_perox"/>
    <property type="match status" value="1"/>
</dbReference>
<evidence type="ECO:0000256" key="1">
    <source>
        <dbReference type="ARBA" id="ARBA00006926"/>
    </source>
</evidence>
<gene>
    <name evidence="7" type="ORF">F0U47_12695</name>
</gene>
<proteinExistence type="inferred from homology"/>
<evidence type="ECO:0000313" key="7">
    <source>
        <dbReference type="EMBL" id="KAA1426811.1"/>
    </source>
</evidence>
<dbReference type="SUPFAM" id="SSF52833">
    <property type="entry name" value="Thioredoxin-like"/>
    <property type="match status" value="1"/>
</dbReference>
<protein>
    <recommendedName>
        <fullName evidence="5">Glutathione peroxidase</fullName>
    </recommendedName>
</protein>
<sequence length="160" mass="17363">MPTLHDFKATSIEGDEIDLASYAGSVVLVVNTASECGFTPQYAGLQRLHDSYADQGFAVLGFPCDQFGNQEPGADEEIAAFCEQRFGVTFPLFSKVEVNGDDAHPLFRWLKEEKGGLLGGAIKWNFTKFLVGRDGLVIGRYGSTTKPGKIRPDIEQALAG</sequence>
<keyword evidence="3 5" id="KW-0560">Oxidoreductase</keyword>
<comment type="similarity">
    <text evidence="1 5">Belongs to the glutathione peroxidase family.</text>
</comment>
<dbReference type="AlphaFoldDB" id="A0A5B1M215"/>
<dbReference type="PANTHER" id="PTHR11592:SF78">
    <property type="entry name" value="GLUTATHIONE PEROXIDASE"/>
    <property type="match status" value="1"/>
</dbReference>
<feature type="active site" evidence="4">
    <location>
        <position position="36"/>
    </location>
</feature>
<comment type="caution">
    <text evidence="7">The sequence shown here is derived from an EMBL/GenBank/DDBJ whole genome shotgun (WGS) entry which is preliminary data.</text>
</comment>
<dbReference type="InterPro" id="IPR013766">
    <property type="entry name" value="Thioredoxin_domain"/>
</dbReference>
<dbReference type="InterPro" id="IPR029759">
    <property type="entry name" value="GPX_AS"/>
</dbReference>
<evidence type="ECO:0000256" key="3">
    <source>
        <dbReference type="ARBA" id="ARBA00023002"/>
    </source>
</evidence>
<dbReference type="Gene3D" id="3.40.30.10">
    <property type="entry name" value="Glutaredoxin"/>
    <property type="match status" value="1"/>
</dbReference>
<accession>A0A5B1M215</accession>
<reference evidence="7 8" key="1">
    <citation type="submission" date="2019-09" db="EMBL/GenBank/DDBJ databases">
        <title>Nocardioides panacisoli sp. nov., isolated from the soil of a ginseng field.</title>
        <authorList>
            <person name="Cho C."/>
        </authorList>
    </citation>
    <scope>NUCLEOTIDE SEQUENCE [LARGE SCALE GENOMIC DNA]</scope>
    <source>
        <strain evidence="7 8">BN140041</strain>
    </source>
</reference>